<dbReference type="InterPro" id="IPR036366">
    <property type="entry name" value="PGBDSf"/>
</dbReference>
<dbReference type="InterPro" id="IPR036365">
    <property type="entry name" value="PGBD-like_sf"/>
</dbReference>
<gene>
    <name evidence="2" type="ORF">J2S03_003048</name>
</gene>
<organism evidence="2 3">
    <name type="scientific">Alicyclobacillus cycloheptanicus</name>
    <dbReference type="NCBI Taxonomy" id="1457"/>
    <lineage>
        <taxon>Bacteria</taxon>
        <taxon>Bacillati</taxon>
        <taxon>Bacillota</taxon>
        <taxon>Bacilli</taxon>
        <taxon>Bacillales</taxon>
        <taxon>Alicyclobacillaceae</taxon>
        <taxon>Alicyclobacillus</taxon>
    </lineage>
</organism>
<proteinExistence type="predicted"/>
<dbReference type="Pfam" id="PF01471">
    <property type="entry name" value="PG_binding_1"/>
    <property type="match status" value="1"/>
</dbReference>
<keyword evidence="3" id="KW-1185">Reference proteome</keyword>
<evidence type="ECO:0000259" key="1">
    <source>
        <dbReference type="Pfam" id="PF01471"/>
    </source>
</evidence>
<protein>
    <submittedName>
        <fullName evidence="2">Peptidoglycan hydrolase-like protein with peptidoglycan-binding domain</fullName>
    </submittedName>
</protein>
<reference evidence="2 3" key="1">
    <citation type="submission" date="2023-07" db="EMBL/GenBank/DDBJ databases">
        <title>Genomic Encyclopedia of Type Strains, Phase IV (KMG-IV): sequencing the most valuable type-strain genomes for metagenomic binning, comparative biology and taxonomic classification.</title>
        <authorList>
            <person name="Goeker M."/>
        </authorList>
    </citation>
    <scope>NUCLEOTIDE SEQUENCE [LARGE SCALE GENOMIC DNA]</scope>
    <source>
        <strain evidence="2 3">DSM 4006</strain>
    </source>
</reference>
<dbReference type="EMBL" id="JAUSTP010000033">
    <property type="protein sequence ID" value="MDQ0191179.1"/>
    <property type="molecule type" value="Genomic_DNA"/>
</dbReference>
<sequence>MADAMCSSYNGDFNASIVWQNNGPYIGTGYVTSGAIVMAVQEMVQAYGCSIGGSGLDGIYGPDTQRGIECYQKLKGLTADGIVGPNTWLALSKDLQLTQSEGGIWYYTWSHGGWDITYVQYEFISSPNYSCFGEWTYTTLDGTTYWMEATFTKY</sequence>
<dbReference type="RefSeq" id="WP_274456806.1">
    <property type="nucleotide sequence ID" value="NZ_CP067097.1"/>
</dbReference>
<accession>A0ABT9XMC4</accession>
<dbReference type="InterPro" id="IPR002477">
    <property type="entry name" value="Peptidoglycan-bd-like"/>
</dbReference>
<evidence type="ECO:0000313" key="3">
    <source>
        <dbReference type="Proteomes" id="UP001232973"/>
    </source>
</evidence>
<dbReference type="Proteomes" id="UP001232973">
    <property type="component" value="Unassembled WGS sequence"/>
</dbReference>
<feature type="domain" description="Peptidoglycan binding-like" evidence="1">
    <location>
        <begin position="34"/>
        <end position="91"/>
    </location>
</feature>
<name>A0ABT9XMC4_9BACL</name>
<evidence type="ECO:0000313" key="2">
    <source>
        <dbReference type="EMBL" id="MDQ0191179.1"/>
    </source>
</evidence>
<dbReference type="Gene3D" id="1.10.101.10">
    <property type="entry name" value="PGBD-like superfamily/PGBD"/>
    <property type="match status" value="1"/>
</dbReference>
<dbReference type="SUPFAM" id="SSF47090">
    <property type="entry name" value="PGBD-like"/>
    <property type="match status" value="1"/>
</dbReference>
<comment type="caution">
    <text evidence="2">The sequence shown here is derived from an EMBL/GenBank/DDBJ whole genome shotgun (WGS) entry which is preliminary data.</text>
</comment>